<dbReference type="InterPro" id="IPR011701">
    <property type="entry name" value="MFS"/>
</dbReference>
<feature type="transmembrane region" description="Helical" evidence="5">
    <location>
        <begin position="1231"/>
        <end position="1252"/>
    </location>
</feature>
<feature type="transmembrane region" description="Helical" evidence="5">
    <location>
        <begin position="385"/>
        <end position="406"/>
    </location>
</feature>
<feature type="domain" description="Major facilitator superfamily (MFS) profile" evidence="6">
    <location>
        <begin position="870"/>
        <end position="1283"/>
    </location>
</feature>
<feature type="transmembrane region" description="Helical" evidence="5">
    <location>
        <begin position="1170"/>
        <end position="1189"/>
    </location>
</feature>
<dbReference type="InterPro" id="IPR036259">
    <property type="entry name" value="MFS_trans_sf"/>
</dbReference>
<dbReference type="PROSITE" id="PS50850">
    <property type="entry name" value="MFS"/>
    <property type="match status" value="2"/>
</dbReference>
<dbReference type="InterPro" id="IPR005828">
    <property type="entry name" value="MFS_sugar_transport-like"/>
</dbReference>
<evidence type="ECO:0000256" key="5">
    <source>
        <dbReference type="SAM" id="Phobius"/>
    </source>
</evidence>
<dbReference type="Proteomes" id="UP001151699">
    <property type="component" value="Chromosome A"/>
</dbReference>
<evidence type="ECO:0000259" key="6">
    <source>
        <dbReference type="PROSITE" id="PS50850"/>
    </source>
</evidence>
<organism evidence="7 8">
    <name type="scientific">Pseudolycoriella hygida</name>
    <dbReference type="NCBI Taxonomy" id="35572"/>
    <lineage>
        <taxon>Eukaryota</taxon>
        <taxon>Metazoa</taxon>
        <taxon>Ecdysozoa</taxon>
        <taxon>Arthropoda</taxon>
        <taxon>Hexapoda</taxon>
        <taxon>Insecta</taxon>
        <taxon>Pterygota</taxon>
        <taxon>Neoptera</taxon>
        <taxon>Endopterygota</taxon>
        <taxon>Diptera</taxon>
        <taxon>Nematocera</taxon>
        <taxon>Sciaroidea</taxon>
        <taxon>Sciaridae</taxon>
        <taxon>Pseudolycoriella</taxon>
    </lineage>
</organism>
<dbReference type="Pfam" id="PF07690">
    <property type="entry name" value="MFS_1"/>
    <property type="match status" value="1"/>
</dbReference>
<keyword evidence="2 5" id="KW-0812">Transmembrane</keyword>
<feature type="transmembrane region" description="Helical" evidence="5">
    <location>
        <begin position="997"/>
        <end position="1017"/>
    </location>
</feature>
<accession>A0A9Q0S9D8</accession>
<keyword evidence="4 5" id="KW-0472">Membrane</keyword>
<keyword evidence="8" id="KW-1185">Reference proteome</keyword>
<evidence type="ECO:0000256" key="1">
    <source>
        <dbReference type="ARBA" id="ARBA00004141"/>
    </source>
</evidence>
<comment type="caution">
    <text evidence="7">The sequence shown here is derived from an EMBL/GenBank/DDBJ whole genome shotgun (WGS) entry which is preliminary data.</text>
</comment>
<sequence length="1299" mass="146178">LSVLDGQSESEIQTTQQSVDVVDVILADLGGTFKKYQIINYILFCIPFALSGTFALSYVFTALNLDYRCFVPECEDITNTTFKPIWLQDALPLTNGKPTTCSRYATNQFSTACEPSTFNHSSAQGCDQFVYATDEKSILSEFGLQCDDNLWKLAMVGTANNIGRFVFTPLMGFFSDRFGRRTILIVGVMGSVIFAYIRSIAPNYATFTVFEFLDAGIGSVTYSASFILAMEWIGVKDRILLVTTITATYPFGQIFLGLTARAVQNFRLLLQIIYAPGVLILIYIWVAPESIRWLIVNGHKSRVLKTLSRAERINRVQLSQNTIELITSDEREKNTESLKVEKLTQVLRKRVLLIRLLVCTFAWISSAFVSYGISLTSVSLAGDKYYNFVVIAIAGIPAMVLCYYMMEYLGRRYTLFSSLLIGGASIICSKLMPPNLSALSIILFFVGKLFITVAFTSLYIYTSELWPTNMRHSIMGLCSTMGRIGAMFAPFAPLLSQYFDILPYLTFGGMALIASAQGKSKHDVVDDEWEKMYLEVDDDDNKSIQGSIESEVDAEFLDCEKTNLNESEGMYLDSDVERSDECDDNLSARILGDTGKNYLCSDSIQSEMDEEYLEWEKGNLCGHEEMYIPLAQIDNDFEAIYLDGAAELDNATNDKDDGYMSRVENIEQIGDNLPRLDDIMNEERDDSPPLESVELSGRRIVDIGYVFKQIQTTKFYTRKNNWATTPKISIKDSYQYEIDELTTFFKRNLQLTTLRCSFSALKTFWVPAIKETKIQCKDLYLDSVDTANYLNELYHQGIYKSLHVRFDEFGSLDADVISSIHEVQRITISECEDITNTTFKPIWLQDALPLTNGKPTTCSRYATNQFSTACEPSTFNHSSTQGCDQFVYATDEKSILSEFGLQCDDNLWKLAMVGTANNIGGFVFTPLMGFFSDRFGRRTILIVGVMGSVIFAYIRSIAPNYATFTVFEFLDAGIGSVTYSASFILAMEWIGVKDRILLVTTITATYPFGQIFLGLTARAVQNFRLLLQIIYAPGVLILIYIWVAPESIRWLIVNGHKSRVLKTLSRAERINRVQLSQNTIELITSDEREKNTESSKVEKLTQVLRKRVFLIRLLVCTFAWISSAFVSYGISLTSVSLAGDKYYNFVVIAIAGIPAMVLCYYMMEYLGRRYTLFSSLLIGGASIICSKLMPPNLSALSIILFFVGKLFITVAFTSLYIYTSELWPTNMRHSIMGLCSTMGRIGAMFAPFAPLLSQYFDILPYLTFGGMALIAAVLILLLPETRNKKLPDTLYEAETIADR</sequence>
<keyword evidence="3 5" id="KW-1133">Transmembrane helix</keyword>
<evidence type="ECO:0000256" key="4">
    <source>
        <dbReference type="ARBA" id="ARBA00023136"/>
    </source>
</evidence>
<feature type="transmembrane region" description="Helical" evidence="5">
    <location>
        <begin position="352"/>
        <end position="373"/>
    </location>
</feature>
<feature type="transmembrane region" description="Helical" evidence="5">
    <location>
        <begin position="1258"/>
        <end position="1278"/>
    </location>
</feature>
<feature type="domain" description="Major facilitator superfamily (MFS) profile" evidence="6">
    <location>
        <begin position="113"/>
        <end position="521"/>
    </location>
</feature>
<dbReference type="EMBL" id="WJQU01000001">
    <property type="protein sequence ID" value="KAJ6648230.1"/>
    <property type="molecule type" value="Genomic_DNA"/>
</dbReference>
<feature type="transmembrane region" description="Helical" evidence="5">
    <location>
        <begin position="207"/>
        <end position="228"/>
    </location>
</feature>
<feature type="transmembrane region" description="Helical" evidence="5">
    <location>
        <begin position="964"/>
        <end position="985"/>
    </location>
</feature>
<name>A0A9Q0S9D8_9DIPT</name>
<feature type="non-terminal residue" evidence="7">
    <location>
        <position position="1"/>
    </location>
</feature>
<evidence type="ECO:0000313" key="8">
    <source>
        <dbReference type="Proteomes" id="UP001151699"/>
    </source>
</evidence>
<dbReference type="InterPro" id="IPR005829">
    <property type="entry name" value="Sugar_transporter_CS"/>
</dbReference>
<feature type="transmembrane region" description="Helical" evidence="5">
    <location>
        <begin position="38"/>
        <end position="60"/>
    </location>
</feature>
<evidence type="ECO:0000256" key="3">
    <source>
        <dbReference type="ARBA" id="ARBA00022989"/>
    </source>
</evidence>
<dbReference type="PROSITE" id="PS00216">
    <property type="entry name" value="SUGAR_TRANSPORT_1"/>
    <property type="match status" value="2"/>
</dbReference>
<feature type="transmembrane region" description="Helical" evidence="5">
    <location>
        <begin position="438"/>
        <end position="461"/>
    </location>
</feature>
<dbReference type="Gene3D" id="1.20.1250.20">
    <property type="entry name" value="MFS general substrate transporter like domains"/>
    <property type="match status" value="2"/>
</dbReference>
<dbReference type="GO" id="GO:0016020">
    <property type="term" value="C:membrane"/>
    <property type="evidence" value="ECO:0007669"/>
    <property type="project" value="UniProtKB-SubCell"/>
</dbReference>
<dbReference type="SUPFAM" id="SSF103473">
    <property type="entry name" value="MFS general substrate transporter"/>
    <property type="match status" value="2"/>
</dbReference>
<protein>
    <submittedName>
        <fullName evidence="7">Solute carrier family 22 member 5</fullName>
    </submittedName>
</protein>
<dbReference type="InterPro" id="IPR020846">
    <property type="entry name" value="MFS_dom"/>
</dbReference>
<feature type="transmembrane region" description="Helical" evidence="5">
    <location>
        <begin position="413"/>
        <end position="432"/>
    </location>
</feature>
<evidence type="ECO:0000313" key="7">
    <source>
        <dbReference type="EMBL" id="KAJ6648230.1"/>
    </source>
</evidence>
<dbReference type="Pfam" id="PF00083">
    <property type="entry name" value="Sugar_tr"/>
    <property type="match status" value="1"/>
</dbReference>
<dbReference type="OrthoDB" id="2261376at2759"/>
<feature type="transmembrane region" description="Helical" evidence="5">
    <location>
        <begin position="183"/>
        <end position="201"/>
    </location>
</feature>
<feature type="transmembrane region" description="Helical" evidence="5">
    <location>
        <begin position="266"/>
        <end position="286"/>
    </location>
</feature>
<feature type="transmembrane region" description="Helical" evidence="5">
    <location>
        <begin position="240"/>
        <end position="260"/>
    </location>
</feature>
<feature type="transmembrane region" description="Helical" evidence="5">
    <location>
        <begin position="473"/>
        <end position="492"/>
    </location>
</feature>
<dbReference type="GO" id="GO:0022857">
    <property type="term" value="F:transmembrane transporter activity"/>
    <property type="evidence" value="ECO:0007669"/>
    <property type="project" value="InterPro"/>
</dbReference>
<feature type="transmembrane region" description="Helical" evidence="5">
    <location>
        <begin position="1142"/>
        <end position="1163"/>
    </location>
</feature>
<dbReference type="CDD" id="cd17317">
    <property type="entry name" value="MFS_SLC22"/>
    <property type="match status" value="2"/>
</dbReference>
<feature type="transmembrane region" description="Helical" evidence="5">
    <location>
        <begin position="1109"/>
        <end position="1130"/>
    </location>
</feature>
<gene>
    <name evidence="7" type="primary">SLC22A5_0</name>
    <name evidence="7" type="ORF">Bhyg_03457</name>
</gene>
<dbReference type="FunFam" id="1.20.1250.20:FF:000023">
    <property type="entry name" value="Solute carrier family 22 member 6"/>
    <property type="match status" value="1"/>
</dbReference>
<proteinExistence type="predicted"/>
<reference evidence="7" key="1">
    <citation type="submission" date="2022-07" db="EMBL/GenBank/DDBJ databases">
        <authorList>
            <person name="Trinca V."/>
            <person name="Uliana J.V.C."/>
            <person name="Torres T.T."/>
            <person name="Ward R.J."/>
            <person name="Monesi N."/>
        </authorList>
    </citation>
    <scope>NUCLEOTIDE SEQUENCE</scope>
    <source>
        <strain evidence="7">HSMRA1968</strain>
        <tissue evidence="7">Whole embryos</tissue>
    </source>
</reference>
<feature type="transmembrane region" description="Helical" evidence="5">
    <location>
        <begin position="1195"/>
        <end position="1219"/>
    </location>
</feature>
<feature type="transmembrane region" description="Helical" evidence="5">
    <location>
        <begin position="940"/>
        <end position="958"/>
    </location>
</feature>
<feature type="transmembrane region" description="Helical" evidence="5">
    <location>
        <begin position="1023"/>
        <end position="1043"/>
    </location>
</feature>
<comment type="subcellular location">
    <subcellularLocation>
        <location evidence="1">Membrane</location>
        <topology evidence="1">Multi-pass membrane protein</topology>
    </subcellularLocation>
</comment>
<dbReference type="PANTHER" id="PTHR24064">
    <property type="entry name" value="SOLUTE CARRIER FAMILY 22 MEMBER"/>
    <property type="match status" value="1"/>
</dbReference>
<evidence type="ECO:0000256" key="2">
    <source>
        <dbReference type="ARBA" id="ARBA00022692"/>
    </source>
</evidence>
<feature type="non-terminal residue" evidence="7">
    <location>
        <position position="1299"/>
    </location>
</feature>